<dbReference type="EMBL" id="FNZH01000002">
    <property type="protein sequence ID" value="SEJ04747.1"/>
    <property type="molecule type" value="Genomic_DNA"/>
</dbReference>
<dbReference type="RefSeq" id="WP_092170579.1">
    <property type="nucleotide sequence ID" value="NZ_FNZH01000002.1"/>
</dbReference>
<evidence type="ECO:0000313" key="1">
    <source>
        <dbReference type="EMBL" id="SEJ04747.1"/>
    </source>
</evidence>
<dbReference type="STRING" id="1416801.SAMN05192553_102118"/>
<sequence length="97" mass="11271">MKKVVVKADLSLVSNAHRITVSNNGNQLLVDIIGKSAFHLPYRQWRDTYKFRKRAVYLDQEIQIRRNHSDLLKVTNGNIKIDSYLGVFKLLIRSLFA</sequence>
<dbReference type="OrthoDB" id="10011232at2"/>
<keyword evidence="2" id="KW-1185">Reference proteome</keyword>
<proteinExistence type="predicted"/>
<accession>A0A1H6VSG8</accession>
<dbReference type="AlphaFoldDB" id="A0A1H6VSG8"/>
<protein>
    <submittedName>
        <fullName evidence="1">Uncharacterized protein</fullName>
    </submittedName>
</protein>
<evidence type="ECO:0000313" key="2">
    <source>
        <dbReference type="Proteomes" id="UP000199403"/>
    </source>
</evidence>
<gene>
    <name evidence="1" type="ORF">SAMN05192553_102118</name>
</gene>
<reference evidence="2" key="1">
    <citation type="submission" date="2016-10" db="EMBL/GenBank/DDBJ databases">
        <authorList>
            <person name="Varghese N."/>
            <person name="Submissions S."/>
        </authorList>
    </citation>
    <scope>NUCLEOTIDE SEQUENCE [LARGE SCALE GENOMIC DNA]</scope>
    <source>
        <strain evidence="2">IBRC-M 10761</strain>
    </source>
</reference>
<name>A0A1H6VSG8_9BACT</name>
<dbReference type="Proteomes" id="UP000199403">
    <property type="component" value="Unassembled WGS sequence"/>
</dbReference>
<organism evidence="1 2">
    <name type="scientific">Cyclobacterium xiamenense</name>
    <dbReference type="NCBI Taxonomy" id="1297121"/>
    <lineage>
        <taxon>Bacteria</taxon>
        <taxon>Pseudomonadati</taxon>
        <taxon>Bacteroidota</taxon>
        <taxon>Cytophagia</taxon>
        <taxon>Cytophagales</taxon>
        <taxon>Cyclobacteriaceae</taxon>
        <taxon>Cyclobacterium</taxon>
    </lineage>
</organism>